<evidence type="ECO:0000313" key="8">
    <source>
        <dbReference type="EMBL" id="PAF23834.1"/>
    </source>
</evidence>
<dbReference type="GO" id="GO:0006053">
    <property type="term" value="P:N-acetylmannosamine catabolic process"/>
    <property type="evidence" value="ECO:0007669"/>
    <property type="project" value="TreeGrafter"/>
</dbReference>
<dbReference type="Pfam" id="PF04131">
    <property type="entry name" value="NanE"/>
    <property type="match status" value="1"/>
</dbReference>
<dbReference type="UniPathway" id="UPA00629">
    <property type="reaction ID" value="UER00682"/>
</dbReference>
<evidence type="ECO:0000256" key="6">
    <source>
        <dbReference type="ARBA" id="ARBA00023235"/>
    </source>
</evidence>
<dbReference type="NCBIfam" id="NF002231">
    <property type="entry name" value="PRK01130.1"/>
    <property type="match status" value="1"/>
</dbReference>
<dbReference type="Proteomes" id="UP000216133">
    <property type="component" value="Unassembled WGS sequence"/>
</dbReference>
<dbReference type="EC" id="5.1.3.9" evidence="5"/>
<gene>
    <name evidence="8" type="ORF">CHH61_21770</name>
</gene>
<dbReference type="GO" id="GO:0047465">
    <property type="term" value="F:N-acylglucosamine-6-phosphate 2-epimerase activity"/>
    <property type="evidence" value="ECO:0007669"/>
    <property type="project" value="UniProtKB-EC"/>
</dbReference>
<organism evidence="8 9">
    <name type="scientific">Shouchella clausii</name>
    <name type="common">Alkalihalobacillus clausii</name>
    <dbReference type="NCBI Taxonomy" id="79880"/>
    <lineage>
        <taxon>Bacteria</taxon>
        <taxon>Bacillati</taxon>
        <taxon>Bacillota</taxon>
        <taxon>Bacilli</taxon>
        <taxon>Bacillales</taxon>
        <taxon>Bacillaceae</taxon>
        <taxon>Shouchella</taxon>
    </lineage>
</organism>
<dbReference type="InterPro" id="IPR011060">
    <property type="entry name" value="RibuloseP-bd_barrel"/>
</dbReference>
<dbReference type="EMBL" id="NPBS01000144">
    <property type="protein sequence ID" value="PAF23834.1"/>
    <property type="molecule type" value="Genomic_DNA"/>
</dbReference>
<dbReference type="InterPro" id="IPR007260">
    <property type="entry name" value="NanE"/>
</dbReference>
<name>A0A268RU83_SHOCL</name>
<accession>A0A268RU83</accession>
<comment type="similarity">
    <text evidence="4">Belongs to the NanE family.</text>
</comment>
<dbReference type="AlphaFoldDB" id="A0A268RU83"/>
<dbReference type="GO" id="GO:0005829">
    <property type="term" value="C:cytosol"/>
    <property type="evidence" value="ECO:0007669"/>
    <property type="project" value="TreeGrafter"/>
</dbReference>
<evidence type="ECO:0000256" key="5">
    <source>
        <dbReference type="ARBA" id="ARBA00013180"/>
    </source>
</evidence>
<protein>
    <recommendedName>
        <fullName evidence="5">N-acylglucosamine-6-phosphate 2-epimerase</fullName>
        <ecNumber evidence="5">5.1.3.9</ecNumber>
    </recommendedName>
</protein>
<evidence type="ECO:0000256" key="3">
    <source>
        <dbReference type="ARBA" id="ARBA00005081"/>
    </source>
</evidence>
<keyword evidence="6" id="KW-0413">Isomerase</keyword>
<comment type="function">
    <text evidence="2">Converts N-acetylmannosamine-6-phosphate (ManNAc-6-P) to N-acetylglucosamine-6-phosphate (GlcNAc-6-P).</text>
</comment>
<evidence type="ECO:0000256" key="2">
    <source>
        <dbReference type="ARBA" id="ARBA00002147"/>
    </source>
</evidence>
<comment type="caution">
    <text evidence="8">The sequence shown here is derived from an EMBL/GenBank/DDBJ whole genome shotgun (WGS) entry which is preliminary data.</text>
</comment>
<dbReference type="SUPFAM" id="SSF51366">
    <property type="entry name" value="Ribulose-phoshate binding barrel"/>
    <property type="match status" value="1"/>
</dbReference>
<comment type="catalytic activity">
    <reaction evidence="1">
        <text>an N-acyl-D-glucosamine 6-phosphate = an N-acyl-D-mannosamine 6-phosphate</text>
        <dbReference type="Rhea" id="RHEA:23932"/>
        <dbReference type="ChEBI" id="CHEBI:57599"/>
        <dbReference type="ChEBI" id="CHEBI:57666"/>
        <dbReference type="EC" id="5.1.3.9"/>
    </reaction>
</comment>
<sequence length="245" mass="27314">MESLSAKQQIIIERLKNGLIVSCQAKKEDPIYLPGIITKMAESAIWGGADGLRINTPEHIKEVRKITDLPIIGLWKQHTKDNPVFITPTIEAVEEVIEAGADIVAIDATDRANAKGEKAYLLIDKIKQKYPNTIILADIRNEKEAVLALEQGAHMVAPTLYRFNDHPKSIDSPDFEMLAKIVRVTQGNGVVLMEGKINTPEEAIESLYLGAYAVVVGSAITRPHLTTLRFTNKINKYKHKMPLYY</sequence>
<dbReference type="CDD" id="cd04729">
    <property type="entry name" value="NanE"/>
    <property type="match status" value="1"/>
</dbReference>
<keyword evidence="7" id="KW-0119">Carbohydrate metabolism</keyword>
<dbReference type="RefSeq" id="WP_095238929.1">
    <property type="nucleotide sequence ID" value="NZ_JAROAR010000035.1"/>
</dbReference>
<proteinExistence type="inferred from homology"/>
<evidence type="ECO:0000256" key="4">
    <source>
        <dbReference type="ARBA" id="ARBA00007439"/>
    </source>
</evidence>
<comment type="pathway">
    <text evidence="3">Amino-sugar metabolism; N-acetylneuraminate degradation; D-fructose 6-phosphate from N-acetylneuraminate: step 3/5.</text>
</comment>
<dbReference type="Gene3D" id="3.20.20.70">
    <property type="entry name" value="Aldolase class I"/>
    <property type="match status" value="1"/>
</dbReference>
<evidence type="ECO:0000256" key="1">
    <source>
        <dbReference type="ARBA" id="ARBA00000056"/>
    </source>
</evidence>
<dbReference type="GO" id="GO:0019262">
    <property type="term" value="P:N-acetylneuraminate catabolic process"/>
    <property type="evidence" value="ECO:0007669"/>
    <property type="project" value="UniProtKB-UniPathway"/>
</dbReference>
<reference evidence="8 9" key="1">
    <citation type="submission" date="2017-07" db="EMBL/GenBank/DDBJ databases">
        <title>Isolation and whole genome analysis of endospore-forming bacteria from heroin.</title>
        <authorList>
            <person name="Kalinowski J."/>
            <person name="Ahrens B."/>
            <person name="Al-Dilaimi A."/>
            <person name="Winkler A."/>
            <person name="Wibberg D."/>
            <person name="Schleenbecker U."/>
            <person name="Ruckert C."/>
            <person name="Wolfel R."/>
            <person name="Grass G."/>
        </authorList>
    </citation>
    <scope>NUCLEOTIDE SEQUENCE [LARGE SCALE GENOMIC DNA]</scope>
    <source>
        <strain evidence="8 9">7523-2</strain>
    </source>
</reference>
<evidence type="ECO:0000313" key="9">
    <source>
        <dbReference type="Proteomes" id="UP000216133"/>
    </source>
</evidence>
<evidence type="ECO:0000256" key="7">
    <source>
        <dbReference type="ARBA" id="ARBA00023277"/>
    </source>
</evidence>
<dbReference type="PANTHER" id="PTHR36204">
    <property type="entry name" value="N-ACETYLMANNOSAMINE-6-PHOSPHATE 2-EPIMERASE-RELATED"/>
    <property type="match status" value="1"/>
</dbReference>
<dbReference type="InterPro" id="IPR013785">
    <property type="entry name" value="Aldolase_TIM"/>
</dbReference>
<dbReference type="PANTHER" id="PTHR36204:SF1">
    <property type="entry name" value="N-ACETYLMANNOSAMINE-6-PHOSPHATE 2-EPIMERASE-RELATED"/>
    <property type="match status" value="1"/>
</dbReference>